<reference evidence="1" key="1">
    <citation type="submission" date="2018-01" db="EMBL/GenBank/DDBJ databases">
        <authorList>
            <person name="Krukenberg V."/>
        </authorList>
    </citation>
    <scope>NUCLEOTIDE SEQUENCE</scope>
    <source>
        <strain evidence="1">E20ANME2</strain>
    </source>
</reference>
<dbReference type="EMBL" id="PQXF01000014">
    <property type="protein sequence ID" value="PXF60617.1"/>
    <property type="molecule type" value="Genomic_DNA"/>
</dbReference>
<dbReference type="Proteomes" id="UP000248329">
    <property type="component" value="Unassembled WGS sequence"/>
</dbReference>
<accession>A0AC61L2P3</accession>
<organism evidence="1 2">
    <name type="scientific">Candidatus Methanogaster sp</name>
    <dbReference type="NCBI Taxonomy" id="3386292"/>
    <lineage>
        <taxon>Archaea</taxon>
        <taxon>Methanobacteriati</taxon>
        <taxon>Methanobacteriota</taxon>
        <taxon>Stenosarchaea group</taxon>
        <taxon>Methanomicrobia</taxon>
        <taxon>Methanosarcinales</taxon>
        <taxon>ANME-2 cluster</taxon>
        <taxon>Candidatus Methanogasteraceae</taxon>
        <taxon>Candidatus Methanogaster</taxon>
    </lineage>
</organism>
<gene>
    <name evidence="1" type="ORF">C4B59_08540</name>
</gene>
<protein>
    <submittedName>
        <fullName evidence="1">Uncharacterized protein</fullName>
    </submittedName>
</protein>
<proteinExistence type="predicted"/>
<name>A0AC61L2P3_9EURY</name>
<comment type="caution">
    <text evidence="1">The sequence shown here is derived from an EMBL/GenBank/DDBJ whole genome shotgun (WGS) entry which is preliminary data.</text>
</comment>
<sequence>MISKNDKLLILKYAKKYKLTRVILFGSSSERTDANDIDIGVIGLAPESFFDFCWELYRDLSKPLDVIDLSKDCLFNKLVKRDGVVLYG</sequence>
<evidence type="ECO:0000313" key="2">
    <source>
        <dbReference type="Proteomes" id="UP000248329"/>
    </source>
</evidence>
<evidence type="ECO:0000313" key="1">
    <source>
        <dbReference type="EMBL" id="PXF60617.1"/>
    </source>
</evidence>